<evidence type="ECO:0000313" key="2">
    <source>
        <dbReference type="EMBL" id="KAK9804674.1"/>
    </source>
</evidence>
<evidence type="ECO:0000259" key="1">
    <source>
        <dbReference type="Pfam" id="PF03407"/>
    </source>
</evidence>
<accession>A0AAW1PA65</accession>
<name>A0AAW1PA65_9CHLO</name>
<organism evidence="2 3">
    <name type="scientific">Symbiochloris irregularis</name>
    <dbReference type="NCBI Taxonomy" id="706552"/>
    <lineage>
        <taxon>Eukaryota</taxon>
        <taxon>Viridiplantae</taxon>
        <taxon>Chlorophyta</taxon>
        <taxon>core chlorophytes</taxon>
        <taxon>Trebouxiophyceae</taxon>
        <taxon>Trebouxiales</taxon>
        <taxon>Trebouxiaceae</taxon>
        <taxon>Symbiochloris</taxon>
    </lineage>
</organism>
<feature type="domain" description="Nucleotide-diphospho-sugar transferase" evidence="1">
    <location>
        <begin position="48"/>
        <end position="213"/>
    </location>
</feature>
<proteinExistence type="predicted"/>
<sequence>MHAGNLSSNILFMAEGNSLATCQAMWDYGIPCWVDTACPQGDKLAPAAEAGFTVMFLDNDAIVMGDPYQGIQPERYHLEAMSDWVKQIDLPDPLDSIRKTPDCIYKITVNRPGAEDAQGRWVTGSQYLEATNDPTQGHAITPCWSTGLWFAHPHTPVSGFFRDLLQRLIEQEAEWDQAAAQEVLLGHMMNLNSNPDPLRFRLLPHDQYTNLKVYQDYARAGLATQEIVLHPCCTTDKVGDLKKAHLWQADAWQPSWGEEIVLGFQACLAERNGALCTAHRGRDVYALPNHAPREYHADCYLAPFHQPQAIV</sequence>
<reference evidence="2 3" key="1">
    <citation type="journal article" date="2024" name="Nat. Commun.">
        <title>Phylogenomics reveals the evolutionary origins of lichenization in chlorophyte algae.</title>
        <authorList>
            <person name="Puginier C."/>
            <person name="Libourel C."/>
            <person name="Otte J."/>
            <person name="Skaloud P."/>
            <person name="Haon M."/>
            <person name="Grisel S."/>
            <person name="Petersen M."/>
            <person name="Berrin J.G."/>
            <person name="Delaux P.M."/>
            <person name="Dal Grande F."/>
            <person name="Keller J."/>
        </authorList>
    </citation>
    <scope>NUCLEOTIDE SEQUENCE [LARGE SCALE GENOMIC DNA]</scope>
    <source>
        <strain evidence="2 3">SAG 2036</strain>
    </source>
</reference>
<gene>
    <name evidence="2" type="ORF">WJX73_008441</name>
</gene>
<dbReference type="Pfam" id="PF03407">
    <property type="entry name" value="Nucleotid_trans"/>
    <property type="match status" value="1"/>
</dbReference>
<dbReference type="EMBL" id="JALJOQ010000048">
    <property type="protein sequence ID" value="KAK9804674.1"/>
    <property type="molecule type" value="Genomic_DNA"/>
</dbReference>
<comment type="caution">
    <text evidence="2">The sequence shown here is derived from an EMBL/GenBank/DDBJ whole genome shotgun (WGS) entry which is preliminary data.</text>
</comment>
<dbReference type="Proteomes" id="UP001465755">
    <property type="component" value="Unassembled WGS sequence"/>
</dbReference>
<keyword evidence="3" id="KW-1185">Reference proteome</keyword>
<evidence type="ECO:0000313" key="3">
    <source>
        <dbReference type="Proteomes" id="UP001465755"/>
    </source>
</evidence>
<dbReference type="AlphaFoldDB" id="A0AAW1PA65"/>
<protein>
    <recommendedName>
        <fullName evidence="1">Nucleotide-diphospho-sugar transferase domain-containing protein</fullName>
    </recommendedName>
</protein>
<dbReference type="InterPro" id="IPR005069">
    <property type="entry name" value="Nucl-diP-sugar_transferase"/>
</dbReference>